<dbReference type="EMBL" id="KK584537">
    <property type="protein sequence ID" value="KDO15824.1"/>
    <property type="molecule type" value="Genomic_DNA"/>
</dbReference>
<dbReference type="VEuPathDB" id="FungiDB:SPRG_18640"/>
<dbReference type="GeneID" id="24140163"/>
<dbReference type="AlphaFoldDB" id="A0A067BBU0"/>
<dbReference type="OrthoDB" id="2419400at2759"/>
<organism evidence="1 2">
    <name type="scientific">Saprolegnia parasitica (strain CBS 223.65)</name>
    <dbReference type="NCBI Taxonomy" id="695850"/>
    <lineage>
        <taxon>Eukaryota</taxon>
        <taxon>Sar</taxon>
        <taxon>Stramenopiles</taxon>
        <taxon>Oomycota</taxon>
        <taxon>Saprolegniomycetes</taxon>
        <taxon>Saprolegniales</taxon>
        <taxon>Saprolegniaceae</taxon>
        <taxon>Saprolegnia</taxon>
    </lineage>
</organism>
<evidence type="ECO:0000313" key="1">
    <source>
        <dbReference type="EMBL" id="KDO15824.1"/>
    </source>
</evidence>
<name>A0A067BBU0_SAPPC</name>
<accession>A0A067BBU0</accession>
<gene>
    <name evidence="1" type="ORF">SPRG_18640</name>
</gene>
<keyword evidence="2" id="KW-1185">Reference proteome</keyword>
<evidence type="ECO:0000313" key="2">
    <source>
        <dbReference type="Proteomes" id="UP000030745"/>
    </source>
</evidence>
<proteinExistence type="predicted"/>
<dbReference type="KEGG" id="spar:SPRG_18640"/>
<dbReference type="RefSeq" id="XP_012213469.1">
    <property type="nucleotide sequence ID" value="XM_012358079.1"/>
</dbReference>
<protein>
    <submittedName>
        <fullName evidence="1">Uncharacterized protein</fullName>
    </submittedName>
</protein>
<reference evidence="1 2" key="1">
    <citation type="journal article" date="2013" name="PLoS Genet.">
        <title>Distinctive expansion of potential virulence genes in the genome of the oomycete fish pathogen Saprolegnia parasitica.</title>
        <authorList>
            <person name="Jiang R.H."/>
            <person name="de Bruijn I."/>
            <person name="Haas B.J."/>
            <person name="Belmonte R."/>
            <person name="Lobach L."/>
            <person name="Christie J."/>
            <person name="van den Ackerveken G."/>
            <person name="Bottin A."/>
            <person name="Bulone V."/>
            <person name="Diaz-Moreno S.M."/>
            <person name="Dumas B."/>
            <person name="Fan L."/>
            <person name="Gaulin E."/>
            <person name="Govers F."/>
            <person name="Grenville-Briggs L.J."/>
            <person name="Horner N.R."/>
            <person name="Levin J.Z."/>
            <person name="Mammella M."/>
            <person name="Meijer H.J."/>
            <person name="Morris P."/>
            <person name="Nusbaum C."/>
            <person name="Oome S."/>
            <person name="Phillips A.J."/>
            <person name="van Rooyen D."/>
            <person name="Rzeszutek E."/>
            <person name="Saraiva M."/>
            <person name="Secombes C.J."/>
            <person name="Seidl M.F."/>
            <person name="Snel B."/>
            <person name="Stassen J.H."/>
            <person name="Sykes S."/>
            <person name="Tripathy S."/>
            <person name="van den Berg H."/>
            <person name="Vega-Arreguin J.C."/>
            <person name="Wawra S."/>
            <person name="Young S.K."/>
            <person name="Zeng Q."/>
            <person name="Dieguez-Uribeondo J."/>
            <person name="Russ C."/>
            <person name="Tyler B.M."/>
            <person name="van West P."/>
        </authorList>
    </citation>
    <scope>NUCLEOTIDE SEQUENCE [LARGE SCALE GENOMIC DNA]</scope>
    <source>
        <strain evidence="1 2">CBS 223.65</strain>
    </source>
</reference>
<feature type="non-terminal residue" evidence="1">
    <location>
        <position position="81"/>
    </location>
</feature>
<feature type="non-terminal residue" evidence="1">
    <location>
        <position position="1"/>
    </location>
</feature>
<sequence>ATTTLVHEGVSLTQIVVGPVACVVDDLPTPPDANGALCDGTMAFAHNFGASPEYTSTILTPHATQARWRLHRNMLAQPNAK</sequence>
<dbReference type="Proteomes" id="UP000030745">
    <property type="component" value="Unassembled WGS sequence"/>
</dbReference>